<dbReference type="STRING" id="4537.A0A0E0JMD3"/>
<evidence type="ECO:0000313" key="6">
    <source>
        <dbReference type="EnsemblPlants" id="OPUNC01G26320.1"/>
    </source>
</evidence>
<reference evidence="6" key="2">
    <citation type="submission" date="2018-05" db="EMBL/GenBank/DDBJ databases">
        <title>OpunRS2 (Oryza punctata Reference Sequence Version 2).</title>
        <authorList>
            <person name="Zhang J."/>
            <person name="Kudrna D."/>
            <person name="Lee S."/>
            <person name="Talag J."/>
            <person name="Welchert J."/>
            <person name="Wing R.A."/>
        </authorList>
    </citation>
    <scope>NUCLEOTIDE SEQUENCE [LARGE SCALE GENOMIC DNA]</scope>
</reference>
<feature type="signal peptide" evidence="3">
    <location>
        <begin position="1"/>
        <end position="20"/>
    </location>
</feature>
<proteinExistence type="predicted"/>
<evidence type="ECO:0000313" key="7">
    <source>
        <dbReference type="Proteomes" id="UP000026962"/>
    </source>
</evidence>
<evidence type="ECO:0000259" key="5">
    <source>
        <dbReference type="Pfam" id="PF09118"/>
    </source>
</evidence>
<dbReference type="Pfam" id="PF09118">
    <property type="entry name" value="GO-like_E_set"/>
    <property type="match status" value="1"/>
</dbReference>
<name>A0A0E0JMD3_ORYPU</name>
<dbReference type="InterPro" id="IPR037293">
    <property type="entry name" value="Gal_Oxidase_central_sf"/>
</dbReference>
<dbReference type="InterPro" id="IPR014756">
    <property type="entry name" value="Ig_E-set"/>
</dbReference>
<organism evidence="6">
    <name type="scientific">Oryza punctata</name>
    <name type="common">Red rice</name>
    <dbReference type="NCBI Taxonomy" id="4537"/>
    <lineage>
        <taxon>Eukaryota</taxon>
        <taxon>Viridiplantae</taxon>
        <taxon>Streptophyta</taxon>
        <taxon>Embryophyta</taxon>
        <taxon>Tracheophyta</taxon>
        <taxon>Spermatophyta</taxon>
        <taxon>Magnoliopsida</taxon>
        <taxon>Liliopsida</taxon>
        <taxon>Poales</taxon>
        <taxon>Poaceae</taxon>
        <taxon>BOP clade</taxon>
        <taxon>Oryzoideae</taxon>
        <taxon>Oryzeae</taxon>
        <taxon>Oryzinae</taxon>
        <taxon>Oryza</taxon>
    </lineage>
</organism>
<protein>
    <recommendedName>
        <fullName evidence="8">Galactose oxidase-like Early set domain-containing protein</fullName>
    </recommendedName>
</protein>
<keyword evidence="7" id="KW-1185">Reference proteome</keyword>
<sequence length="626" mass="67148">MWPLLRAAVVSAALLAAGEADGSHDAPNIFSTRSESDYYRNAFQGKQEQAVPLPLGGGGGGGGGRREQQELGAAGPGGSGLSKAPPRSAPSKVALDSVKLPVDTSAGFAGLWNVVSENSGVSAMHLVVMRHGKAIMFDTSTTGRSLMRLPPGGCRPDPRSKRPGAMDCWAHAVEFDYNTGALRSLKLDRCCSRVKTLRHGDVRTLQIVTDTWCSSGAFDADGNMVQTGGFFEGDKSVRYGTQLVLPDGSFIVIGGRRAFSYEFVPAAGKANAKATPLRLLRDTTDDVENNLYPFVNLLPDGTLFIFANDRSIVFNYRTGQVVRELPILPGGARNYPASAMSTLLPLDLRKGANLNAEVIICGGATKNAFKLGERSTFPPALRDCARINPLKPGARWALDQMPVGRVMGDMLILPTGDLLMLNGAAKGCSGWGFGRQALLSPVLYSPYLRRGKRFRVLNPSAIPRMYHSTSALLPDATVLVAGSNTNAAYNFSGVDFPTEVRVERFTPPYLGPQLSPNRPAIDAASVPGDGMRYGAKFTFRFTTPAQGVGQGDVKVTMYAPPFTTHGYSMNQRLLILPVTAFTAQGQRYTVTVDTPPKPELAPPGYYMVYVVAKGVPSKAVWVKIHK</sequence>
<dbReference type="CDD" id="cd02851">
    <property type="entry name" value="E_set_GO_C"/>
    <property type="match status" value="1"/>
</dbReference>
<dbReference type="AlphaFoldDB" id="A0A0E0JMD3"/>
<dbReference type="PANTHER" id="PTHR32208:SF93">
    <property type="entry name" value="ALDEHYDE OXIDASE GLOX1"/>
    <property type="match status" value="1"/>
</dbReference>
<evidence type="ECO:0008006" key="8">
    <source>
        <dbReference type="Google" id="ProtNLM"/>
    </source>
</evidence>
<dbReference type="Pfam" id="PF07250">
    <property type="entry name" value="Glyoxal_oxid_N"/>
    <property type="match status" value="2"/>
</dbReference>
<dbReference type="InterPro" id="IPR015202">
    <property type="entry name" value="GO-like_E_set"/>
</dbReference>
<dbReference type="SUPFAM" id="SSF81296">
    <property type="entry name" value="E set domains"/>
    <property type="match status" value="1"/>
</dbReference>
<dbReference type="OMA" id="GAMDCWA"/>
<dbReference type="Gene3D" id="2.130.10.80">
    <property type="entry name" value="Galactose oxidase/kelch, beta-propeller"/>
    <property type="match status" value="1"/>
</dbReference>
<evidence type="ECO:0000256" key="3">
    <source>
        <dbReference type="SAM" id="SignalP"/>
    </source>
</evidence>
<feature type="region of interest" description="Disordered" evidence="2">
    <location>
        <begin position="49"/>
        <end position="92"/>
    </location>
</feature>
<evidence type="ECO:0000256" key="1">
    <source>
        <dbReference type="ARBA" id="ARBA00022729"/>
    </source>
</evidence>
<dbReference type="InterPro" id="IPR009880">
    <property type="entry name" value="Glyoxal_oxidase_N"/>
</dbReference>
<dbReference type="SUPFAM" id="SSF50965">
    <property type="entry name" value="Galactose oxidase, central domain"/>
    <property type="match status" value="1"/>
</dbReference>
<feature type="chain" id="PRO_5002364107" description="Galactose oxidase-like Early set domain-containing protein" evidence="3">
    <location>
        <begin position="21"/>
        <end position="626"/>
    </location>
</feature>
<dbReference type="eggNOG" id="ENOG502QS5Z">
    <property type="taxonomic scope" value="Eukaryota"/>
</dbReference>
<evidence type="ECO:0000259" key="4">
    <source>
        <dbReference type="Pfam" id="PF07250"/>
    </source>
</evidence>
<dbReference type="Gramene" id="OPUNC01G26320.1">
    <property type="protein sequence ID" value="OPUNC01G26320.1"/>
    <property type="gene ID" value="OPUNC01G26320"/>
</dbReference>
<dbReference type="InterPro" id="IPR013783">
    <property type="entry name" value="Ig-like_fold"/>
</dbReference>
<dbReference type="HOGENOM" id="CLU_009630_0_0_1"/>
<keyword evidence="1 3" id="KW-0732">Signal</keyword>
<dbReference type="InterPro" id="IPR011043">
    <property type="entry name" value="Gal_Oxase/kelch_b-propeller"/>
</dbReference>
<reference evidence="6" key="1">
    <citation type="submission" date="2015-04" db="UniProtKB">
        <authorList>
            <consortium name="EnsemblPlants"/>
        </authorList>
    </citation>
    <scope>IDENTIFICATION</scope>
</reference>
<dbReference type="Proteomes" id="UP000026962">
    <property type="component" value="Chromosome 1"/>
</dbReference>
<dbReference type="PANTHER" id="PTHR32208">
    <property type="entry name" value="SECRETED PROTEIN-RELATED"/>
    <property type="match status" value="1"/>
</dbReference>
<feature type="domain" description="Galactose oxidase-like Early set" evidence="5">
    <location>
        <begin position="518"/>
        <end position="624"/>
    </location>
</feature>
<dbReference type="Gene3D" id="2.60.40.10">
    <property type="entry name" value="Immunoglobulins"/>
    <property type="match status" value="1"/>
</dbReference>
<feature type="domain" description="Glyoxal oxidase N-terminal" evidence="4">
    <location>
        <begin position="124"/>
        <end position="200"/>
    </location>
</feature>
<dbReference type="EnsemblPlants" id="OPUNC01G26320.1">
    <property type="protein sequence ID" value="OPUNC01G26320.1"/>
    <property type="gene ID" value="OPUNC01G26320"/>
</dbReference>
<feature type="domain" description="Glyoxal oxidase N-terminal" evidence="4">
    <location>
        <begin position="239"/>
        <end position="509"/>
    </location>
</feature>
<evidence type="ECO:0000256" key="2">
    <source>
        <dbReference type="SAM" id="MobiDB-lite"/>
    </source>
</evidence>
<accession>A0A0E0JMD3</accession>